<evidence type="ECO:0000256" key="3">
    <source>
        <dbReference type="ARBA" id="ARBA00022896"/>
    </source>
</evidence>
<dbReference type="InterPro" id="IPR005123">
    <property type="entry name" value="Oxoglu/Fe-dep_dioxygenase_dom"/>
</dbReference>
<keyword evidence="3" id="KW-0847">Vitamin C</keyword>
<organism evidence="8 9">
    <name type="scientific">Daucus carota subsp. sativus</name>
    <name type="common">Carrot</name>
    <dbReference type="NCBI Taxonomy" id="79200"/>
    <lineage>
        <taxon>Eukaryota</taxon>
        <taxon>Viridiplantae</taxon>
        <taxon>Streptophyta</taxon>
        <taxon>Embryophyta</taxon>
        <taxon>Tracheophyta</taxon>
        <taxon>Spermatophyta</taxon>
        <taxon>Magnoliopsida</taxon>
        <taxon>eudicotyledons</taxon>
        <taxon>Gunneridae</taxon>
        <taxon>Pentapetalae</taxon>
        <taxon>asterids</taxon>
        <taxon>campanulids</taxon>
        <taxon>Apiales</taxon>
        <taxon>Apiaceae</taxon>
        <taxon>Apioideae</taxon>
        <taxon>Scandiceae</taxon>
        <taxon>Daucinae</taxon>
        <taxon>Daucus</taxon>
        <taxon>Daucus sect. Daucus</taxon>
    </lineage>
</organism>
<accession>A0AAF0XRN6</accession>
<feature type="domain" description="Fe2OG dioxygenase" evidence="7">
    <location>
        <begin position="221"/>
        <end position="321"/>
    </location>
</feature>
<dbReference type="InterPro" id="IPR044861">
    <property type="entry name" value="IPNS-like_FE2OG_OXY"/>
</dbReference>
<proteinExistence type="inferred from homology"/>
<dbReference type="Pfam" id="PF03171">
    <property type="entry name" value="2OG-FeII_Oxy"/>
    <property type="match status" value="1"/>
</dbReference>
<dbReference type="AlphaFoldDB" id="A0AAF0XRN6"/>
<name>A0AAF0XRN6_DAUCS</name>
<dbReference type="InterPro" id="IPR026992">
    <property type="entry name" value="DIOX_N"/>
</dbReference>
<dbReference type="GO" id="GO:0051213">
    <property type="term" value="F:dioxygenase activity"/>
    <property type="evidence" value="ECO:0007669"/>
    <property type="project" value="UniProtKB-ARBA"/>
</dbReference>
<gene>
    <name evidence="8" type="ORF">DCAR_0832238</name>
</gene>
<dbReference type="PROSITE" id="PS51471">
    <property type="entry name" value="FE2OG_OXY"/>
    <property type="match status" value="1"/>
</dbReference>
<keyword evidence="2 6" id="KW-0479">Metal-binding</keyword>
<evidence type="ECO:0000256" key="6">
    <source>
        <dbReference type="RuleBase" id="RU003682"/>
    </source>
</evidence>
<evidence type="ECO:0000313" key="9">
    <source>
        <dbReference type="Proteomes" id="UP000077755"/>
    </source>
</evidence>
<dbReference type="PANTHER" id="PTHR10209">
    <property type="entry name" value="OXIDOREDUCTASE, 2OG-FE II OXYGENASE FAMILY PROTEIN"/>
    <property type="match status" value="1"/>
</dbReference>
<dbReference type="GO" id="GO:0046872">
    <property type="term" value="F:metal ion binding"/>
    <property type="evidence" value="ECO:0007669"/>
    <property type="project" value="UniProtKB-KW"/>
</dbReference>
<evidence type="ECO:0000256" key="2">
    <source>
        <dbReference type="ARBA" id="ARBA00022723"/>
    </source>
</evidence>
<dbReference type="EMBL" id="CP093350">
    <property type="protein sequence ID" value="WOH12730.1"/>
    <property type="molecule type" value="Genomic_DNA"/>
</dbReference>
<evidence type="ECO:0000259" key="7">
    <source>
        <dbReference type="PROSITE" id="PS51471"/>
    </source>
</evidence>
<evidence type="ECO:0000256" key="5">
    <source>
        <dbReference type="ARBA" id="ARBA00023004"/>
    </source>
</evidence>
<reference evidence="8" key="2">
    <citation type="submission" date="2022-03" db="EMBL/GenBank/DDBJ databases">
        <title>Draft title - Genomic analysis of global carrot germplasm unveils the trajectory of domestication and the origin of high carotenoid orange carrot.</title>
        <authorList>
            <person name="Iorizzo M."/>
            <person name="Ellison S."/>
            <person name="Senalik D."/>
            <person name="Macko-Podgorni A."/>
            <person name="Grzebelus D."/>
            <person name="Bostan H."/>
            <person name="Rolling W."/>
            <person name="Curaba J."/>
            <person name="Simon P."/>
        </authorList>
    </citation>
    <scope>NUCLEOTIDE SEQUENCE</scope>
    <source>
        <tissue evidence="8">Leaf</tissue>
    </source>
</reference>
<evidence type="ECO:0000313" key="8">
    <source>
        <dbReference type="EMBL" id="WOH12730.1"/>
    </source>
</evidence>
<dbReference type="PANTHER" id="PTHR10209:SF859">
    <property type="entry name" value="OS03G0690500 PROTEIN"/>
    <property type="match status" value="1"/>
</dbReference>
<evidence type="ECO:0000256" key="1">
    <source>
        <dbReference type="ARBA" id="ARBA00008056"/>
    </source>
</evidence>
<dbReference type="FunFam" id="2.60.120.330:FF:000005">
    <property type="entry name" value="1-aminocyclopropane-1-carboxylate oxidase homolog 1"/>
    <property type="match status" value="1"/>
</dbReference>
<dbReference type="Proteomes" id="UP000077755">
    <property type="component" value="Chromosome 8"/>
</dbReference>
<sequence>MVSGRTMEAAVPLITSYSNRRREVQAFDDTKAGVKGLVDAGLGKVPEIFIHPPHTLYKTSYDKCSEFSIPVIDLERLDKDLVTRQGIVETVRYASETFGFFQVANHGIPVNVLEEMLQSVSRFFDQDTEVRRQFYTRDYSKKVVYNSNYDLFRAPAADWRDTLSCFMAPSPPTPEELPAPYRDIQMEYAKQMMKLALTLFELLSEALGLDANHLNDMECAKGLTSICNYYPPCPQPELTQGATPHTDNGFLTILLQDQIGGLQIRHRGHWIDVPPLTGTLIVNVGGLLQLITNDQFKSVMHRVVANNIGPRVSVACFFSTAMMPSTKLYGPIKELVSEDNPPKYRETTVKELASHSFSEGFDKEAPLLAFRL</sequence>
<dbReference type="GO" id="GO:0031418">
    <property type="term" value="F:L-ascorbic acid binding"/>
    <property type="evidence" value="ECO:0007669"/>
    <property type="project" value="UniProtKB-KW"/>
</dbReference>
<dbReference type="KEGG" id="dcr:108199070"/>
<keyword evidence="5 6" id="KW-0408">Iron</keyword>
<dbReference type="InterPro" id="IPR027443">
    <property type="entry name" value="IPNS-like_sf"/>
</dbReference>
<keyword evidence="9" id="KW-1185">Reference proteome</keyword>
<comment type="similarity">
    <text evidence="1 6">Belongs to the iron/ascorbate-dependent oxidoreductase family.</text>
</comment>
<evidence type="ECO:0000256" key="4">
    <source>
        <dbReference type="ARBA" id="ARBA00023002"/>
    </source>
</evidence>
<dbReference type="Gene3D" id="2.60.120.330">
    <property type="entry name" value="B-lactam Antibiotic, Isopenicillin N Synthase, Chain"/>
    <property type="match status" value="1"/>
</dbReference>
<keyword evidence="4 6" id="KW-0560">Oxidoreductase</keyword>
<reference evidence="8" key="1">
    <citation type="journal article" date="2016" name="Nat. Genet.">
        <title>A high-quality carrot genome assembly provides new insights into carotenoid accumulation and asterid genome evolution.</title>
        <authorList>
            <person name="Iorizzo M."/>
            <person name="Ellison S."/>
            <person name="Senalik D."/>
            <person name="Zeng P."/>
            <person name="Satapoomin P."/>
            <person name="Huang J."/>
            <person name="Bowman M."/>
            <person name="Iovene M."/>
            <person name="Sanseverino W."/>
            <person name="Cavagnaro P."/>
            <person name="Yildiz M."/>
            <person name="Macko-Podgorni A."/>
            <person name="Moranska E."/>
            <person name="Grzebelus E."/>
            <person name="Grzebelus D."/>
            <person name="Ashrafi H."/>
            <person name="Zheng Z."/>
            <person name="Cheng S."/>
            <person name="Spooner D."/>
            <person name="Van Deynze A."/>
            <person name="Simon P."/>
        </authorList>
    </citation>
    <scope>NUCLEOTIDE SEQUENCE</scope>
    <source>
        <tissue evidence="8">Leaf</tissue>
    </source>
</reference>
<dbReference type="SUPFAM" id="SSF51197">
    <property type="entry name" value="Clavaminate synthase-like"/>
    <property type="match status" value="1"/>
</dbReference>
<dbReference type="GO" id="GO:0016705">
    <property type="term" value="F:oxidoreductase activity, acting on paired donors, with incorporation or reduction of molecular oxygen"/>
    <property type="evidence" value="ECO:0007669"/>
    <property type="project" value="UniProtKB-ARBA"/>
</dbReference>
<protein>
    <recommendedName>
        <fullName evidence="7">Fe2OG dioxygenase domain-containing protein</fullName>
    </recommendedName>
</protein>
<dbReference type="Pfam" id="PF14226">
    <property type="entry name" value="DIOX_N"/>
    <property type="match status" value="1"/>
</dbReference>